<evidence type="ECO:0000313" key="4">
    <source>
        <dbReference type="Proteomes" id="UP000095657"/>
    </source>
</evidence>
<dbReference type="EMBL" id="VVYJ01000006">
    <property type="protein sequence ID" value="KAA5476784.1"/>
    <property type="molecule type" value="Genomic_DNA"/>
</dbReference>
<evidence type="ECO:0000313" key="2">
    <source>
        <dbReference type="EMBL" id="CUQ49804.1"/>
    </source>
</evidence>
<dbReference type="Proteomes" id="UP000427825">
    <property type="component" value="Unassembled WGS sequence"/>
</dbReference>
<dbReference type="STRING" id="47678.ERS852494_04312"/>
<sequence length="140" mass="16929">MLEKHKTKVDWKEISKNSNIVWTPAMLDKFRKCIDWKVLSNTGCETILTEETQEQFKVYWDWSVLSGNSDLNLNYQMIDRFIDLWDWSELIDRWREEELYTLDFMERYADKIPSSKLQDSRLWTALVEKRAKDLKLEVIA</sequence>
<reference evidence="3 6" key="2">
    <citation type="journal article" date="2019" name="Nat. Med.">
        <title>A library of human gut bacterial isolates paired with longitudinal multiomics data enables mechanistic microbiome research.</title>
        <authorList>
            <person name="Poyet M."/>
            <person name="Groussin M."/>
            <person name="Gibbons S.M."/>
            <person name="Avila-Pacheco J."/>
            <person name="Jiang X."/>
            <person name="Kearney S.M."/>
            <person name="Perrotta A.R."/>
            <person name="Berdy B."/>
            <person name="Zhao S."/>
            <person name="Lieberman T.D."/>
            <person name="Swanson P.K."/>
            <person name="Smith M."/>
            <person name="Roesemann S."/>
            <person name="Alexander J.E."/>
            <person name="Rich S.A."/>
            <person name="Livny J."/>
            <person name="Vlamakis H."/>
            <person name="Clish C."/>
            <person name="Bullock K."/>
            <person name="Deik A."/>
            <person name="Scott J."/>
            <person name="Pierce K.A."/>
            <person name="Xavier R.J."/>
            <person name="Alm E.J."/>
        </authorList>
    </citation>
    <scope>NUCLEOTIDE SEQUENCE [LARGE SCALE GENOMIC DNA]</scope>
    <source>
        <strain evidence="3 6">BIOML-A25</strain>
    </source>
</reference>
<dbReference type="EMBL" id="CZAI01000017">
    <property type="protein sequence ID" value="CUQ21155.1"/>
    <property type="molecule type" value="Genomic_DNA"/>
</dbReference>
<dbReference type="EMBL" id="CZBL01000019">
    <property type="protein sequence ID" value="CUQ49804.1"/>
    <property type="molecule type" value="Genomic_DNA"/>
</dbReference>
<accession>A0A174UN94</accession>
<dbReference type="AlphaFoldDB" id="A0A174UN94"/>
<dbReference type="Proteomes" id="UP000095725">
    <property type="component" value="Unassembled WGS sequence"/>
</dbReference>
<evidence type="ECO:0000313" key="1">
    <source>
        <dbReference type="EMBL" id="CUQ21155.1"/>
    </source>
</evidence>
<evidence type="ECO:0000313" key="6">
    <source>
        <dbReference type="Proteomes" id="UP000427825"/>
    </source>
</evidence>
<evidence type="ECO:0000313" key="3">
    <source>
        <dbReference type="EMBL" id="KAA5476784.1"/>
    </source>
</evidence>
<reference evidence="4 5" key="1">
    <citation type="submission" date="2015-09" db="EMBL/GenBank/DDBJ databases">
        <authorList>
            <consortium name="Pathogen Informatics"/>
        </authorList>
    </citation>
    <scope>NUCLEOTIDE SEQUENCE [LARGE SCALE GENOMIC DNA]</scope>
    <source>
        <strain evidence="1 4">2789STDY5834880</strain>
        <strain evidence="2 5">2789STDY5834946</strain>
    </source>
</reference>
<organism evidence="1 4">
    <name type="scientific">Bacteroides caccae</name>
    <dbReference type="NCBI Taxonomy" id="47678"/>
    <lineage>
        <taxon>Bacteria</taxon>
        <taxon>Pseudomonadati</taxon>
        <taxon>Bacteroidota</taxon>
        <taxon>Bacteroidia</taxon>
        <taxon>Bacteroidales</taxon>
        <taxon>Bacteroidaceae</taxon>
        <taxon>Bacteroides</taxon>
    </lineage>
</organism>
<proteinExistence type="predicted"/>
<protein>
    <submittedName>
        <fullName evidence="1">Uncharacterized protein</fullName>
    </submittedName>
</protein>
<dbReference type="RefSeq" id="WP_055173773.1">
    <property type="nucleotide sequence ID" value="NZ_CAXSUM010000024.1"/>
</dbReference>
<gene>
    <name evidence="1" type="ORF">ERS852494_04312</name>
    <name evidence="2" type="ORF">ERS852558_03866</name>
    <name evidence="3" type="ORF">F2Y39_12670</name>
</gene>
<evidence type="ECO:0000313" key="5">
    <source>
        <dbReference type="Proteomes" id="UP000095725"/>
    </source>
</evidence>
<name>A0A174UN94_9BACE</name>
<dbReference type="Proteomes" id="UP000095657">
    <property type="component" value="Unassembled WGS sequence"/>
</dbReference>